<protein>
    <submittedName>
        <fullName evidence="12">ABC transporter permease subunit</fullName>
    </submittedName>
</protein>
<organism evidence="12 13">
    <name type="scientific">Reinekea thalattae</name>
    <dbReference type="NCBI Taxonomy" id="2593301"/>
    <lineage>
        <taxon>Bacteria</taxon>
        <taxon>Pseudomonadati</taxon>
        <taxon>Pseudomonadota</taxon>
        <taxon>Gammaproteobacteria</taxon>
        <taxon>Oceanospirillales</taxon>
        <taxon>Saccharospirillaceae</taxon>
        <taxon>Reinekea</taxon>
    </lineage>
</organism>
<keyword evidence="9 10" id="KW-0472">Membrane</keyword>
<dbReference type="PROSITE" id="PS50928">
    <property type="entry name" value="ABC_TM1"/>
    <property type="match status" value="1"/>
</dbReference>
<evidence type="ECO:0000313" key="13">
    <source>
        <dbReference type="Proteomes" id="UP000321764"/>
    </source>
</evidence>
<dbReference type="PANTHER" id="PTHR30614">
    <property type="entry name" value="MEMBRANE COMPONENT OF AMINO ACID ABC TRANSPORTER"/>
    <property type="match status" value="1"/>
</dbReference>
<comment type="subcellular location">
    <subcellularLocation>
        <location evidence="2">Cell inner membrane</location>
        <topology evidence="2">Multi-pass membrane protein</topology>
    </subcellularLocation>
    <subcellularLocation>
        <location evidence="10">Cell membrane</location>
        <topology evidence="10">Multi-pass membrane protein</topology>
    </subcellularLocation>
</comment>
<keyword evidence="6 10" id="KW-0812">Transmembrane</keyword>
<dbReference type="EMBL" id="VKAD01000001">
    <property type="protein sequence ID" value="TXR53378.1"/>
    <property type="molecule type" value="Genomic_DNA"/>
</dbReference>
<dbReference type="PANTHER" id="PTHR30614:SF20">
    <property type="entry name" value="GLUTAMINE TRANSPORT SYSTEM PERMEASE PROTEIN GLNP"/>
    <property type="match status" value="1"/>
</dbReference>
<dbReference type="CDD" id="cd06261">
    <property type="entry name" value="TM_PBP2"/>
    <property type="match status" value="1"/>
</dbReference>
<evidence type="ECO:0000256" key="9">
    <source>
        <dbReference type="ARBA" id="ARBA00023136"/>
    </source>
</evidence>
<dbReference type="Pfam" id="PF00528">
    <property type="entry name" value="BPD_transp_1"/>
    <property type="match status" value="1"/>
</dbReference>
<feature type="transmembrane region" description="Helical" evidence="10">
    <location>
        <begin position="15"/>
        <end position="39"/>
    </location>
</feature>
<keyword evidence="13" id="KW-1185">Reference proteome</keyword>
<dbReference type="GO" id="GO:0043190">
    <property type="term" value="C:ATP-binding cassette (ABC) transporter complex"/>
    <property type="evidence" value="ECO:0007669"/>
    <property type="project" value="InterPro"/>
</dbReference>
<dbReference type="InterPro" id="IPR000515">
    <property type="entry name" value="MetI-like"/>
</dbReference>
<evidence type="ECO:0000256" key="6">
    <source>
        <dbReference type="ARBA" id="ARBA00022692"/>
    </source>
</evidence>
<dbReference type="InterPro" id="IPR035906">
    <property type="entry name" value="MetI-like_sf"/>
</dbReference>
<feature type="transmembrane region" description="Helical" evidence="10">
    <location>
        <begin position="96"/>
        <end position="113"/>
    </location>
</feature>
<evidence type="ECO:0000256" key="1">
    <source>
        <dbReference type="ARBA" id="ARBA00003159"/>
    </source>
</evidence>
<dbReference type="NCBIfam" id="TIGR01726">
    <property type="entry name" value="HEQRo_perm_3TM"/>
    <property type="match status" value="1"/>
</dbReference>
<dbReference type="OrthoDB" id="4404959at2"/>
<gene>
    <name evidence="12" type="ORF">FME95_02055</name>
</gene>
<feature type="domain" description="ABC transmembrane type-1" evidence="11">
    <location>
        <begin position="11"/>
        <end position="216"/>
    </location>
</feature>
<sequence>MTFIMEYSDLILEGLWITVSLLIISFIFGFILSIFVALSRLSHYKIIALPAFIFTSVIRGTPLLVQIYIYYYGLGEVFAKMPGIRSSFLWPYLRDGYWYVAFALIVSTAAYWGEVIRGGLLAVPKGEIEAARAFGMSAFKILIRVRLPRAIYILTPTLAGETILLLKSTALASTIAIMDLLGAAQRFRSITLEVYQPLLTVAAIYLLITLLIEHLFKRVENRIPTRG</sequence>
<comment type="similarity">
    <text evidence="3">Belongs to the binding-protein-dependent transport system permease family. HisMQ subfamily.</text>
</comment>
<keyword evidence="7" id="KW-0029">Amino-acid transport</keyword>
<keyword evidence="5" id="KW-1003">Cell membrane</keyword>
<dbReference type="GO" id="GO:0022857">
    <property type="term" value="F:transmembrane transporter activity"/>
    <property type="evidence" value="ECO:0007669"/>
    <property type="project" value="InterPro"/>
</dbReference>
<accession>A0A5C8Z816</accession>
<evidence type="ECO:0000256" key="10">
    <source>
        <dbReference type="RuleBase" id="RU363032"/>
    </source>
</evidence>
<evidence type="ECO:0000313" key="12">
    <source>
        <dbReference type="EMBL" id="TXR53378.1"/>
    </source>
</evidence>
<feature type="transmembrane region" description="Helical" evidence="10">
    <location>
        <begin position="150"/>
        <end position="178"/>
    </location>
</feature>
<evidence type="ECO:0000256" key="3">
    <source>
        <dbReference type="ARBA" id="ARBA00010072"/>
    </source>
</evidence>
<dbReference type="InterPro" id="IPR043429">
    <property type="entry name" value="ArtM/GltK/GlnP/TcyL/YhdX-like"/>
</dbReference>
<evidence type="ECO:0000256" key="7">
    <source>
        <dbReference type="ARBA" id="ARBA00022970"/>
    </source>
</evidence>
<dbReference type="GO" id="GO:0006865">
    <property type="term" value="P:amino acid transport"/>
    <property type="evidence" value="ECO:0007669"/>
    <property type="project" value="UniProtKB-KW"/>
</dbReference>
<evidence type="ECO:0000256" key="2">
    <source>
        <dbReference type="ARBA" id="ARBA00004429"/>
    </source>
</evidence>
<evidence type="ECO:0000256" key="4">
    <source>
        <dbReference type="ARBA" id="ARBA00022448"/>
    </source>
</evidence>
<evidence type="ECO:0000259" key="11">
    <source>
        <dbReference type="PROSITE" id="PS50928"/>
    </source>
</evidence>
<evidence type="ECO:0000256" key="5">
    <source>
        <dbReference type="ARBA" id="ARBA00022475"/>
    </source>
</evidence>
<keyword evidence="8 10" id="KW-1133">Transmembrane helix</keyword>
<feature type="transmembrane region" description="Helical" evidence="10">
    <location>
        <begin position="198"/>
        <end position="216"/>
    </location>
</feature>
<dbReference type="InterPro" id="IPR010065">
    <property type="entry name" value="AA_ABC_transptr_permease_3TM"/>
</dbReference>
<name>A0A5C8Z816_9GAMM</name>
<comment type="function">
    <text evidence="1">Part of the binding-protein-dependent transport system for glutamine; probably responsible for the translocation of the substrate across the membrane.</text>
</comment>
<dbReference type="Proteomes" id="UP000321764">
    <property type="component" value="Unassembled WGS sequence"/>
</dbReference>
<dbReference type="SUPFAM" id="SSF161098">
    <property type="entry name" value="MetI-like"/>
    <property type="match status" value="1"/>
</dbReference>
<keyword evidence="4 10" id="KW-0813">Transport</keyword>
<dbReference type="Gene3D" id="1.10.3720.10">
    <property type="entry name" value="MetI-like"/>
    <property type="match status" value="1"/>
</dbReference>
<dbReference type="RefSeq" id="WP_147712698.1">
    <property type="nucleotide sequence ID" value="NZ_VKAD01000001.1"/>
</dbReference>
<reference evidence="12 13" key="1">
    <citation type="submission" date="2019-07" db="EMBL/GenBank/DDBJ databases">
        <title>Reinekea sp. strain SSH23 genome sequencing and assembly.</title>
        <authorList>
            <person name="Kim I."/>
        </authorList>
    </citation>
    <scope>NUCLEOTIDE SEQUENCE [LARGE SCALE GENOMIC DNA]</scope>
    <source>
        <strain evidence="12 13">SSH23</strain>
    </source>
</reference>
<proteinExistence type="inferred from homology"/>
<dbReference type="AlphaFoldDB" id="A0A5C8Z816"/>
<evidence type="ECO:0000256" key="8">
    <source>
        <dbReference type="ARBA" id="ARBA00022989"/>
    </source>
</evidence>
<feature type="transmembrane region" description="Helical" evidence="10">
    <location>
        <begin position="46"/>
        <end position="71"/>
    </location>
</feature>
<comment type="caution">
    <text evidence="12">The sequence shown here is derived from an EMBL/GenBank/DDBJ whole genome shotgun (WGS) entry which is preliminary data.</text>
</comment>